<dbReference type="GO" id="GO:0006397">
    <property type="term" value="P:mRNA processing"/>
    <property type="evidence" value="ECO:0007669"/>
    <property type="project" value="InterPro"/>
</dbReference>
<gene>
    <name evidence="1" type="ORF">SVIM_LOCUS210564</name>
</gene>
<dbReference type="EMBL" id="CAADRP010001435">
    <property type="protein sequence ID" value="VFU38505.1"/>
    <property type="molecule type" value="Genomic_DNA"/>
</dbReference>
<proteinExistence type="predicted"/>
<organism evidence="1">
    <name type="scientific">Salix viminalis</name>
    <name type="common">Common osier</name>
    <name type="synonym">Basket willow</name>
    <dbReference type="NCBI Taxonomy" id="40686"/>
    <lineage>
        <taxon>Eukaryota</taxon>
        <taxon>Viridiplantae</taxon>
        <taxon>Streptophyta</taxon>
        <taxon>Embryophyta</taxon>
        <taxon>Tracheophyta</taxon>
        <taxon>Spermatophyta</taxon>
        <taxon>Magnoliopsida</taxon>
        <taxon>eudicotyledons</taxon>
        <taxon>Gunneridae</taxon>
        <taxon>Pentapetalae</taxon>
        <taxon>rosids</taxon>
        <taxon>fabids</taxon>
        <taxon>Malpighiales</taxon>
        <taxon>Salicaceae</taxon>
        <taxon>Saliceae</taxon>
        <taxon>Salix</taxon>
    </lineage>
</organism>
<name>A0A6N2LC41_SALVM</name>
<protein>
    <submittedName>
        <fullName evidence="1">Uncharacterized protein</fullName>
    </submittedName>
</protein>
<dbReference type="GO" id="GO:0006406">
    <property type="term" value="P:mRNA export from nucleus"/>
    <property type="evidence" value="ECO:0007669"/>
    <property type="project" value="InterPro"/>
</dbReference>
<dbReference type="GO" id="GO:0003729">
    <property type="term" value="F:mRNA binding"/>
    <property type="evidence" value="ECO:0007669"/>
    <property type="project" value="TreeGrafter"/>
</dbReference>
<dbReference type="PANTHER" id="PTHR21597:SF0">
    <property type="entry name" value="THO COMPLEX SUBUNIT 2"/>
    <property type="match status" value="1"/>
</dbReference>
<dbReference type="GO" id="GO:0000445">
    <property type="term" value="C:THO complex part of transcription export complex"/>
    <property type="evidence" value="ECO:0007669"/>
    <property type="project" value="TreeGrafter"/>
</dbReference>
<sequence>MNQWEIYNKAGFVLGGWSLGSLGLHYSNFHLVVSLLCLFKIDIHIRLMTSPFQRRVFSVPEVGFSVKFAIRCSNATWNTGDCNEDIIRKWWQVSTLKCKKEPNRGTVGCNGREVVINADAPYIKMVSEQFDRCHGTLLQYVEFLCSVVTPPSAYAQLIPSLDDLVHMYHLDPEAAFFIYRPVMRLFKCAGSLDVFWPLDNIKTVTNTSAILEPEAMEYSGRVILDLGSPHKSVISS</sequence>
<dbReference type="InterPro" id="IPR040007">
    <property type="entry name" value="Tho2"/>
</dbReference>
<evidence type="ECO:0000313" key="1">
    <source>
        <dbReference type="EMBL" id="VFU38505.1"/>
    </source>
</evidence>
<dbReference type="AlphaFoldDB" id="A0A6N2LC41"/>
<accession>A0A6N2LC41</accession>
<reference evidence="1" key="1">
    <citation type="submission" date="2019-03" db="EMBL/GenBank/DDBJ databases">
        <authorList>
            <person name="Mank J."/>
            <person name="Almeida P."/>
        </authorList>
    </citation>
    <scope>NUCLEOTIDE SEQUENCE</scope>
    <source>
        <strain evidence="1">78183</strain>
    </source>
</reference>
<dbReference type="PANTHER" id="PTHR21597">
    <property type="entry name" value="THO2 PROTEIN"/>
    <property type="match status" value="1"/>
</dbReference>